<name>A0A177N993_9GAMM</name>
<keyword evidence="3" id="KW-0808">Transferase</keyword>
<dbReference type="InterPro" id="IPR001296">
    <property type="entry name" value="Glyco_trans_1"/>
</dbReference>
<dbReference type="STRING" id="980561.A1359_11685"/>
<keyword evidence="7" id="KW-1185">Reference proteome</keyword>
<dbReference type="Pfam" id="PF00534">
    <property type="entry name" value="Glycos_transf_1"/>
    <property type="match status" value="1"/>
</dbReference>
<dbReference type="GO" id="GO:1901135">
    <property type="term" value="P:carbohydrate derivative metabolic process"/>
    <property type="evidence" value="ECO:0007669"/>
    <property type="project" value="UniProtKB-ARBA"/>
</dbReference>
<evidence type="ECO:0000313" key="7">
    <source>
        <dbReference type="Proteomes" id="UP000078476"/>
    </source>
</evidence>
<evidence type="ECO:0000259" key="5">
    <source>
        <dbReference type="Pfam" id="PF13579"/>
    </source>
</evidence>
<sequence>MASVVLAYKEAGLFSNWPILYLETHKEISAVRKLLLGISSFCRFVYLLIQGRVGLLHIHVAGQVSFLRKSAFMLAADLFGVPYILHLHGSAFRTFYDTASGKLIKKYIRYVFDRATFLIALSDEWRQWLSGITTNRNIRLIFNPVNLPDEFTHDDSSNRILNIVFLGKLTEKKGIADLLKAYALVLERSSVPTHLYCGGDGDRLMVDELIRDLSLNEYVSLLGWIQGEAKHQLLNKADALVLPSYNEVLPMSILEALAYGVPVVATRVGAIADAVSDGVEGLLVSPGDIHAIADAILTIVTNAETRKFMRKNARAKADNCFNDKAVISEISQLYTEILGDKYAQSI</sequence>
<protein>
    <recommendedName>
        <fullName evidence="8">Glycosyl transferase family 1 domain-containing protein</fullName>
    </recommendedName>
</protein>
<evidence type="ECO:0000256" key="3">
    <source>
        <dbReference type="ARBA" id="ARBA00022679"/>
    </source>
</evidence>
<dbReference type="Proteomes" id="UP000078476">
    <property type="component" value="Unassembled WGS sequence"/>
</dbReference>
<organism evidence="6 7">
    <name type="scientific">Methylomonas lenta</name>
    <dbReference type="NCBI Taxonomy" id="980561"/>
    <lineage>
        <taxon>Bacteria</taxon>
        <taxon>Pseudomonadati</taxon>
        <taxon>Pseudomonadota</taxon>
        <taxon>Gammaproteobacteria</taxon>
        <taxon>Methylococcales</taxon>
        <taxon>Methylococcaceae</taxon>
        <taxon>Methylomonas</taxon>
    </lineage>
</organism>
<dbReference type="SUPFAM" id="SSF53756">
    <property type="entry name" value="UDP-Glycosyltransferase/glycogen phosphorylase"/>
    <property type="match status" value="1"/>
</dbReference>
<gene>
    <name evidence="6" type="ORF">A1359_11685</name>
</gene>
<comment type="caution">
    <text evidence="6">The sequence shown here is derived from an EMBL/GenBank/DDBJ whole genome shotgun (WGS) entry which is preliminary data.</text>
</comment>
<dbReference type="AlphaFoldDB" id="A0A177N993"/>
<feature type="domain" description="Glycosyltransferase subfamily 4-like N-terminal" evidence="5">
    <location>
        <begin position="41"/>
        <end position="131"/>
    </location>
</feature>
<accession>A0A177N993</accession>
<keyword evidence="2" id="KW-0328">Glycosyltransferase</keyword>
<evidence type="ECO:0000256" key="1">
    <source>
        <dbReference type="ARBA" id="ARBA00009481"/>
    </source>
</evidence>
<dbReference type="InterPro" id="IPR028098">
    <property type="entry name" value="Glyco_trans_4-like_N"/>
</dbReference>
<dbReference type="EMBL" id="LUUI01000116">
    <property type="protein sequence ID" value="OAI13769.1"/>
    <property type="molecule type" value="Genomic_DNA"/>
</dbReference>
<dbReference type="GO" id="GO:0016757">
    <property type="term" value="F:glycosyltransferase activity"/>
    <property type="evidence" value="ECO:0007669"/>
    <property type="project" value="UniProtKB-KW"/>
</dbReference>
<dbReference type="Pfam" id="PF13579">
    <property type="entry name" value="Glyco_trans_4_4"/>
    <property type="match status" value="1"/>
</dbReference>
<reference evidence="6 7" key="1">
    <citation type="submission" date="2016-03" db="EMBL/GenBank/DDBJ databases">
        <authorList>
            <person name="Ploux O."/>
        </authorList>
    </citation>
    <scope>NUCLEOTIDE SEQUENCE [LARGE SCALE GENOMIC DNA]</scope>
    <source>
        <strain evidence="6 7">R-45370</strain>
    </source>
</reference>
<evidence type="ECO:0000256" key="2">
    <source>
        <dbReference type="ARBA" id="ARBA00022676"/>
    </source>
</evidence>
<dbReference type="Gene3D" id="3.40.50.2000">
    <property type="entry name" value="Glycogen Phosphorylase B"/>
    <property type="match status" value="2"/>
</dbReference>
<dbReference type="CDD" id="cd03801">
    <property type="entry name" value="GT4_PimA-like"/>
    <property type="match status" value="1"/>
</dbReference>
<dbReference type="PANTHER" id="PTHR12526:SF640">
    <property type="entry name" value="COLANIC ACID BIOSYNTHESIS GLYCOSYLTRANSFERASE WCAL-RELATED"/>
    <property type="match status" value="1"/>
</dbReference>
<evidence type="ECO:0000259" key="4">
    <source>
        <dbReference type="Pfam" id="PF00534"/>
    </source>
</evidence>
<feature type="domain" description="Glycosyl transferase family 1" evidence="4">
    <location>
        <begin position="163"/>
        <end position="315"/>
    </location>
</feature>
<comment type="similarity">
    <text evidence="1">Belongs to the glycosyltransferase group 1 family. Glycosyltransferase 4 subfamily.</text>
</comment>
<proteinExistence type="inferred from homology"/>
<evidence type="ECO:0008006" key="8">
    <source>
        <dbReference type="Google" id="ProtNLM"/>
    </source>
</evidence>
<dbReference type="PANTHER" id="PTHR12526">
    <property type="entry name" value="GLYCOSYLTRANSFERASE"/>
    <property type="match status" value="1"/>
</dbReference>
<evidence type="ECO:0000313" key="6">
    <source>
        <dbReference type="EMBL" id="OAI13769.1"/>
    </source>
</evidence>